<name>F4LNF9_TREBD</name>
<gene>
    <name evidence="15" type="primary">uppP</name>
    <name evidence="16" type="ordered locus">Trebr_2511</name>
</gene>
<evidence type="ECO:0000256" key="2">
    <source>
        <dbReference type="ARBA" id="ARBA00010621"/>
    </source>
</evidence>
<dbReference type="GO" id="GO:0071555">
    <property type="term" value="P:cell wall organization"/>
    <property type="evidence" value="ECO:0007669"/>
    <property type="project" value="UniProtKB-KW"/>
</dbReference>
<evidence type="ECO:0000256" key="10">
    <source>
        <dbReference type="ARBA" id="ARBA00023251"/>
    </source>
</evidence>
<feature type="transmembrane region" description="Helical" evidence="15">
    <location>
        <begin position="291"/>
        <end position="309"/>
    </location>
</feature>
<keyword evidence="10 15" id="KW-0046">Antibiotic resistance</keyword>
<evidence type="ECO:0000256" key="5">
    <source>
        <dbReference type="ARBA" id="ARBA00022475"/>
    </source>
</evidence>
<evidence type="ECO:0000256" key="3">
    <source>
        <dbReference type="ARBA" id="ARBA00012374"/>
    </source>
</evidence>
<evidence type="ECO:0000256" key="4">
    <source>
        <dbReference type="ARBA" id="ARBA00021581"/>
    </source>
</evidence>
<dbReference type="EC" id="3.6.1.27" evidence="3 15"/>
<dbReference type="InterPro" id="IPR003824">
    <property type="entry name" value="UppP"/>
</dbReference>
<feature type="transmembrane region" description="Helical" evidence="15">
    <location>
        <begin position="80"/>
        <end position="103"/>
    </location>
</feature>
<comment type="catalytic activity">
    <reaction evidence="14 15">
        <text>di-trans,octa-cis-undecaprenyl diphosphate + H2O = di-trans,octa-cis-undecaprenyl phosphate + phosphate + H(+)</text>
        <dbReference type="Rhea" id="RHEA:28094"/>
        <dbReference type="ChEBI" id="CHEBI:15377"/>
        <dbReference type="ChEBI" id="CHEBI:15378"/>
        <dbReference type="ChEBI" id="CHEBI:43474"/>
        <dbReference type="ChEBI" id="CHEBI:58405"/>
        <dbReference type="ChEBI" id="CHEBI:60392"/>
        <dbReference type="EC" id="3.6.1.27"/>
    </reaction>
</comment>
<dbReference type="PANTHER" id="PTHR30622:SF2">
    <property type="entry name" value="UNDECAPRENYL-DIPHOSPHATASE"/>
    <property type="match status" value="1"/>
</dbReference>
<comment type="function">
    <text evidence="15">Catalyzes the dephosphorylation of undecaprenyl diphosphate (UPP). Confers resistance to bacitracin.</text>
</comment>
<keyword evidence="11 15" id="KW-0961">Cell wall biogenesis/degradation</keyword>
<dbReference type="RefSeq" id="WP_013759618.1">
    <property type="nucleotide sequence ID" value="NC_015500.1"/>
</dbReference>
<dbReference type="HAMAP" id="MF_01006">
    <property type="entry name" value="Undec_diphosphatase"/>
    <property type="match status" value="1"/>
</dbReference>
<feature type="transmembrane region" description="Helical" evidence="15">
    <location>
        <begin position="115"/>
        <end position="133"/>
    </location>
</feature>
<evidence type="ECO:0000256" key="7">
    <source>
        <dbReference type="ARBA" id="ARBA00022801"/>
    </source>
</evidence>
<dbReference type="GO" id="GO:0009252">
    <property type="term" value="P:peptidoglycan biosynthetic process"/>
    <property type="evidence" value="ECO:0007669"/>
    <property type="project" value="UniProtKB-KW"/>
</dbReference>
<evidence type="ECO:0000256" key="11">
    <source>
        <dbReference type="ARBA" id="ARBA00023316"/>
    </source>
</evidence>
<evidence type="ECO:0000256" key="15">
    <source>
        <dbReference type="HAMAP-Rule" id="MF_01006"/>
    </source>
</evidence>
<feature type="transmembrane region" description="Helical" evidence="15">
    <location>
        <begin position="259"/>
        <end position="282"/>
    </location>
</feature>
<reference evidence="17" key="1">
    <citation type="submission" date="2011-04" db="EMBL/GenBank/DDBJ databases">
        <title>The complete genome of Treponema brennaborense DSM 12168.</title>
        <authorList>
            <person name="Lucas S."/>
            <person name="Han J."/>
            <person name="Lapidus A."/>
            <person name="Bruce D."/>
            <person name="Goodwin L."/>
            <person name="Pitluck S."/>
            <person name="Peters L."/>
            <person name="Kyrpides N."/>
            <person name="Mavromatis K."/>
            <person name="Ivanova N."/>
            <person name="Mikhailova N."/>
            <person name="Pagani I."/>
            <person name="Teshima H."/>
            <person name="Detter J.C."/>
            <person name="Tapia R."/>
            <person name="Han C."/>
            <person name="Land M."/>
            <person name="Hauser L."/>
            <person name="Markowitz V."/>
            <person name="Cheng J.-F."/>
            <person name="Hugenholtz P."/>
            <person name="Woyke T."/>
            <person name="Wu D."/>
            <person name="Gronow S."/>
            <person name="Wellnitz S."/>
            <person name="Brambilla E."/>
            <person name="Klenk H.-P."/>
            <person name="Eisen J.A."/>
        </authorList>
    </citation>
    <scope>NUCLEOTIDE SEQUENCE [LARGE SCALE GENOMIC DNA]</scope>
    <source>
        <strain evidence="17">DSM 12168 / CIP 105900 / DD5/3</strain>
    </source>
</reference>
<proteinExistence type="inferred from homology"/>
<dbReference type="EMBL" id="CP002696">
    <property type="protein sequence ID" value="AEE17917.1"/>
    <property type="molecule type" value="Genomic_DNA"/>
</dbReference>
<comment type="subcellular location">
    <subcellularLocation>
        <location evidence="15">Cell inner membrane</location>
        <topology evidence="15">Multi-pass membrane protein</topology>
    </subcellularLocation>
    <subcellularLocation>
        <location evidence="1">Cell membrane</location>
        <topology evidence="1">Multi-pass membrane protein</topology>
    </subcellularLocation>
</comment>
<feature type="transmembrane region" description="Helical" evidence="15">
    <location>
        <begin position="229"/>
        <end position="247"/>
    </location>
</feature>
<dbReference type="GO" id="GO:0050380">
    <property type="term" value="F:undecaprenyl-diphosphatase activity"/>
    <property type="evidence" value="ECO:0007669"/>
    <property type="project" value="UniProtKB-UniRule"/>
</dbReference>
<comment type="miscellaneous">
    <text evidence="15">Bacitracin is thought to be involved in the inhibition of peptidoglycan synthesis by sequestering undecaprenyl diphosphate, thereby reducing the pool of lipid carrier available.</text>
</comment>
<keyword evidence="17" id="KW-1185">Reference proteome</keyword>
<dbReference type="HOGENOM" id="CLU_060296_1_2_12"/>
<keyword evidence="7 15" id="KW-0378">Hydrolase</keyword>
<sequence>MSIIQAILLGLLQGVAEFLPISSSGHLAVVQNLFSLDDVPLLFDVFLHLATLAAVVVFFRKKIWLLLCVLGRWISRRSRAGDAAGLQTIAALLLGTAVTGVFGVVLKDFIPDVPIKVVCAGFIVTAFVLILSAKLNAQRTLKKAAGGYGADDTGKAGKAVNSAEAYNADSAAEAYNADNSAEAPVSAAVRPVQGLLIGLAQGFGVLPGISRSGSTIAGALLCGVDRTTAGEFSFLLSIPAILGAFVLEAKDIGAVASSIGMGTVAVGCAAAFVSGFAALAFLMKIIRKGKLEWFAAYLIPIGILGIIFLH</sequence>
<evidence type="ECO:0000256" key="12">
    <source>
        <dbReference type="ARBA" id="ARBA00032707"/>
    </source>
</evidence>
<dbReference type="AlphaFoldDB" id="F4LNF9"/>
<keyword evidence="5 15" id="KW-1003">Cell membrane</keyword>
<keyword evidence="15" id="KW-0997">Cell inner membrane</keyword>
<dbReference type="OrthoDB" id="9808289at2"/>
<keyword evidence="6 15" id="KW-0812">Transmembrane</keyword>
<evidence type="ECO:0000256" key="6">
    <source>
        <dbReference type="ARBA" id="ARBA00022692"/>
    </source>
</evidence>
<dbReference type="STRING" id="906968.Trebr_2511"/>
<evidence type="ECO:0000256" key="13">
    <source>
        <dbReference type="ARBA" id="ARBA00032932"/>
    </source>
</evidence>
<keyword evidence="9 15" id="KW-0472">Membrane</keyword>
<evidence type="ECO:0000256" key="14">
    <source>
        <dbReference type="ARBA" id="ARBA00047594"/>
    </source>
</evidence>
<comment type="similarity">
    <text evidence="2 15">Belongs to the UppP family.</text>
</comment>
<evidence type="ECO:0000256" key="9">
    <source>
        <dbReference type="ARBA" id="ARBA00023136"/>
    </source>
</evidence>
<dbReference type="GO" id="GO:0008360">
    <property type="term" value="P:regulation of cell shape"/>
    <property type="evidence" value="ECO:0007669"/>
    <property type="project" value="UniProtKB-KW"/>
</dbReference>
<dbReference type="GO" id="GO:0005886">
    <property type="term" value="C:plasma membrane"/>
    <property type="evidence" value="ECO:0007669"/>
    <property type="project" value="UniProtKB-SubCell"/>
</dbReference>
<dbReference type="eggNOG" id="COG1968">
    <property type="taxonomic scope" value="Bacteria"/>
</dbReference>
<dbReference type="GO" id="GO:0046677">
    <property type="term" value="P:response to antibiotic"/>
    <property type="evidence" value="ECO:0007669"/>
    <property type="project" value="UniProtKB-UniRule"/>
</dbReference>
<evidence type="ECO:0000256" key="1">
    <source>
        <dbReference type="ARBA" id="ARBA00004651"/>
    </source>
</evidence>
<dbReference type="KEGG" id="tbe:Trebr_2511"/>
<accession>F4LNF9</accession>
<keyword evidence="8 15" id="KW-1133">Transmembrane helix</keyword>
<dbReference type="Proteomes" id="UP000006546">
    <property type="component" value="Chromosome"/>
</dbReference>
<keyword evidence="15" id="KW-0133">Cell shape</keyword>
<protein>
    <recommendedName>
        <fullName evidence="4 15">Undecaprenyl-diphosphatase</fullName>
        <ecNumber evidence="3 15">3.6.1.27</ecNumber>
    </recommendedName>
    <alternativeName>
        <fullName evidence="13 15">Bacitracin resistance protein</fullName>
    </alternativeName>
    <alternativeName>
        <fullName evidence="12 15">Undecaprenyl pyrophosphate phosphatase</fullName>
    </alternativeName>
</protein>
<evidence type="ECO:0000256" key="8">
    <source>
        <dbReference type="ARBA" id="ARBA00022989"/>
    </source>
</evidence>
<organism evidence="16 17">
    <name type="scientific">Treponema brennaborense (strain DSM 12168 / CIP 105900 / DD5/3)</name>
    <dbReference type="NCBI Taxonomy" id="906968"/>
    <lineage>
        <taxon>Bacteria</taxon>
        <taxon>Pseudomonadati</taxon>
        <taxon>Spirochaetota</taxon>
        <taxon>Spirochaetia</taxon>
        <taxon>Spirochaetales</taxon>
        <taxon>Treponemataceae</taxon>
        <taxon>Treponema</taxon>
    </lineage>
</organism>
<dbReference type="Pfam" id="PF02673">
    <property type="entry name" value="BacA"/>
    <property type="match status" value="1"/>
</dbReference>
<dbReference type="PANTHER" id="PTHR30622">
    <property type="entry name" value="UNDECAPRENYL-DIPHOSPHATASE"/>
    <property type="match status" value="1"/>
</dbReference>
<evidence type="ECO:0000313" key="17">
    <source>
        <dbReference type="Proteomes" id="UP000006546"/>
    </source>
</evidence>
<keyword evidence="15" id="KW-0573">Peptidoglycan synthesis</keyword>
<evidence type="ECO:0000313" key="16">
    <source>
        <dbReference type="EMBL" id="AEE17917.1"/>
    </source>
</evidence>